<dbReference type="GO" id="GO:0010945">
    <property type="term" value="F:coenzyme A diphosphatase activity"/>
    <property type="evidence" value="ECO:0007669"/>
    <property type="project" value="InterPro"/>
</dbReference>
<dbReference type="PANTHER" id="PTHR12992">
    <property type="entry name" value="NUDIX HYDROLASE"/>
    <property type="match status" value="1"/>
</dbReference>
<comment type="cofactor">
    <cofactor evidence="1">
        <name>Mn(2+)</name>
        <dbReference type="ChEBI" id="CHEBI:29035"/>
    </cofactor>
</comment>
<evidence type="ECO:0000256" key="3">
    <source>
        <dbReference type="ARBA" id="ARBA00006506"/>
    </source>
</evidence>
<keyword evidence="7" id="KW-0464">Manganese</keyword>
<dbReference type="Proteomes" id="UP001377567">
    <property type="component" value="Unassembled WGS sequence"/>
</dbReference>
<evidence type="ECO:0000256" key="4">
    <source>
        <dbReference type="ARBA" id="ARBA00022723"/>
    </source>
</evidence>
<comment type="caution">
    <text evidence="9">The sequence shown here is derived from an EMBL/GenBank/DDBJ whole genome shotgun (WGS) entry which is preliminary data.</text>
</comment>
<protein>
    <submittedName>
        <fullName evidence="9">8-oxo-dGTP diphosphatase</fullName>
    </submittedName>
</protein>
<sequence>MAIPKSADLLRTLRQFKYHRQHDLGAVWPSGRRSAVLVLLFIGSQGELRVLLTKRSRNLRSFSGHVSFPGGKADSDAESFEDVARREAEEEIGLPRSPELLASRFQMGVENVCLDIPCYISRTLLSVKPVVCFLHNHVGASPGSIYESPLDLSGFFGKLNPGETSSIFSIPLMDLAPPPPLPLQMSKAHTAPVATYKPEFIKEESHLGDWGGLQWDIRHVYYPATNPHEPQWLDEVENLSSDEEFGELGAARDVWGLTAKILTDIAKVARGVVPSETASRDPGDPGYLHFNHERLIYGLHHYGGEMQAGGRSAWEKRLINNNPRAQYSDRIPAFYMDYLRHSSPF</sequence>
<dbReference type="EMBL" id="BTGD01000025">
    <property type="protein sequence ID" value="GMM59153.1"/>
    <property type="molecule type" value="Genomic_DNA"/>
</dbReference>
<dbReference type="AlphaFoldDB" id="A0AAV5S746"/>
<keyword evidence="4" id="KW-0479">Metal-binding</keyword>
<evidence type="ECO:0000256" key="5">
    <source>
        <dbReference type="ARBA" id="ARBA00022801"/>
    </source>
</evidence>
<proteinExistence type="inferred from homology"/>
<evidence type="ECO:0000256" key="1">
    <source>
        <dbReference type="ARBA" id="ARBA00001936"/>
    </source>
</evidence>
<dbReference type="GO" id="GO:0030145">
    <property type="term" value="F:manganese ion binding"/>
    <property type="evidence" value="ECO:0007669"/>
    <property type="project" value="InterPro"/>
</dbReference>
<keyword evidence="6" id="KW-0460">Magnesium</keyword>
<comment type="cofactor">
    <cofactor evidence="2">
        <name>Mg(2+)</name>
        <dbReference type="ChEBI" id="CHEBI:18420"/>
    </cofactor>
</comment>
<evidence type="ECO:0000313" key="10">
    <source>
        <dbReference type="Proteomes" id="UP001377567"/>
    </source>
</evidence>
<accession>A0AAV5S746</accession>
<dbReference type="PROSITE" id="PS51462">
    <property type="entry name" value="NUDIX"/>
    <property type="match status" value="1"/>
</dbReference>
<evidence type="ECO:0000313" key="9">
    <source>
        <dbReference type="EMBL" id="GMM59153.1"/>
    </source>
</evidence>
<name>A0AAV5S746_MAUHU</name>
<dbReference type="GO" id="GO:0009132">
    <property type="term" value="P:nucleoside diphosphate metabolic process"/>
    <property type="evidence" value="ECO:0007669"/>
    <property type="project" value="InterPro"/>
</dbReference>
<evidence type="ECO:0000256" key="2">
    <source>
        <dbReference type="ARBA" id="ARBA00001946"/>
    </source>
</evidence>
<dbReference type="Gene3D" id="3.90.79.10">
    <property type="entry name" value="Nucleoside Triphosphate Pyrophosphohydrolase"/>
    <property type="match status" value="1"/>
</dbReference>
<dbReference type="PROSITE" id="PS01293">
    <property type="entry name" value="NUDIX_COA"/>
    <property type="match status" value="1"/>
</dbReference>
<dbReference type="InterPro" id="IPR000059">
    <property type="entry name" value="NUDIX_hydrolase_NudL_CS"/>
</dbReference>
<reference evidence="9 10" key="1">
    <citation type="journal article" date="2023" name="Elife">
        <title>Identification of key yeast species and microbe-microbe interactions impacting larval growth of Drosophila in the wild.</title>
        <authorList>
            <person name="Mure A."/>
            <person name="Sugiura Y."/>
            <person name="Maeda R."/>
            <person name="Honda K."/>
            <person name="Sakurai N."/>
            <person name="Takahashi Y."/>
            <person name="Watada M."/>
            <person name="Katoh T."/>
            <person name="Gotoh A."/>
            <person name="Gotoh Y."/>
            <person name="Taniguchi I."/>
            <person name="Nakamura K."/>
            <person name="Hayashi T."/>
            <person name="Katayama T."/>
            <person name="Uemura T."/>
            <person name="Hattori Y."/>
        </authorList>
    </citation>
    <scope>NUCLEOTIDE SEQUENCE [LARGE SCALE GENOMIC DNA]</scope>
    <source>
        <strain evidence="9 10">KH-74</strain>
    </source>
</reference>
<evidence type="ECO:0000259" key="8">
    <source>
        <dbReference type="PROSITE" id="PS51462"/>
    </source>
</evidence>
<dbReference type="GO" id="GO:0000287">
    <property type="term" value="F:magnesium ion binding"/>
    <property type="evidence" value="ECO:0007669"/>
    <property type="project" value="InterPro"/>
</dbReference>
<dbReference type="SUPFAM" id="SSF55811">
    <property type="entry name" value="Nudix"/>
    <property type="match status" value="1"/>
</dbReference>
<keyword evidence="10" id="KW-1185">Reference proteome</keyword>
<dbReference type="Pfam" id="PF00293">
    <property type="entry name" value="NUDIX"/>
    <property type="match status" value="1"/>
</dbReference>
<evidence type="ECO:0000256" key="7">
    <source>
        <dbReference type="ARBA" id="ARBA00023211"/>
    </source>
</evidence>
<dbReference type="PANTHER" id="PTHR12992:SF24">
    <property type="entry name" value="PEROXISOMAL COENZYME A DIPHOSPHATASE NUDT7"/>
    <property type="match status" value="1"/>
</dbReference>
<dbReference type="CDD" id="cd03426">
    <property type="entry name" value="NUDIX_CoAse_Nudt7"/>
    <property type="match status" value="1"/>
</dbReference>
<organism evidence="9 10">
    <name type="scientific">Maudiozyma humilis</name>
    <name type="common">Sour dough yeast</name>
    <name type="synonym">Kazachstania humilis</name>
    <dbReference type="NCBI Taxonomy" id="51915"/>
    <lineage>
        <taxon>Eukaryota</taxon>
        <taxon>Fungi</taxon>
        <taxon>Dikarya</taxon>
        <taxon>Ascomycota</taxon>
        <taxon>Saccharomycotina</taxon>
        <taxon>Saccharomycetes</taxon>
        <taxon>Saccharomycetales</taxon>
        <taxon>Saccharomycetaceae</taxon>
        <taxon>Maudiozyma</taxon>
    </lineage>
</organism>
<dbReference type="InterPro" id="IPR015797">
    <property type="entry name" value="NUDIX_hydrolase-like_dom_sf"/>
</dbReference>
<keyword evidence="5" id="KW-0378">Hydrolase</keyword>
<evidence type="ECO:0000256" key="6">
    <source>
        <dbReference type="ARBA" id="ARBA00022842"/>
    </source>
</evidence>
<comment type="similarity">
    <text evidence="3">Belongs to the Nudix hydrolase family. PCD1 subfamily.</text>
</comment>
<gene>
    <name evidence="9" type="ORF">DAKH74_057700</name>
</gene>
<dbReference type="InterPro" id="IPR000086">
    <property type="entry name" value="NUDIX_hydrolase_dom"/>
</dbReference>
<feature type="domain" description="Nudix hydrolase" evidence="8">
    <location>
        <begin position="31"/>
        <end position="196"/>
    </location>
</feature>
<dbReference type="InterPro" id="IPR045121">
    <property type="entry name" value="CoAse"/>
</dbReference>
<dbReference type="GO" id="GO:0015938">
    <property type="term" value="P:coenzyme A catabolic process"/>
    <property type="evidence" value="ECO:0007669"/>
    <property type="project" value="TreeGrafter"/>
</dbReference>